<dbReference type="Gene3D" id="1.10.8.20">
    <property type="entry name" value="N-terminal domain of phosphatidylinositol transfer protein sec14p"/>
    <property type="match status" value="1"/>
</dbReference>
<dbReference type="SMART" id="SM00516">
    <property type="entry name" value="SEC14"/>
    <property type="match status" value="1"/>
</dbReference>
<proteinExistence type="predicted"/>
<dbReference type="InterPro" id="IPR036273">
    <property type="entry name" value="CRAL/TRIO_N_dom_sf"/>
</dbReference>
<dbReference type="InterPro" id="IPR036865">
    <property type="entry name" value="CRAL-TRIO_dom_sf"/>
</dbReference>
<dbReference type="Pfam" id="PF00650">
    <property type="entry name" value="CRAL_TRIO"/>
    <property type="match status" value="1"/>
</dbReference>
<dbReference type="Gene3D" id="1.20.5.1200">
    <property type="entry name" value="Alpha-tocopherol transfer"/>
    <property type="match status" value="1"/>
</dbReference>
<feature type="domain" description="CRAL-TRIO" evidence="1">
    <location>
        <begin position="89"/>
        <end position="251"/>
    </location>
</feature>
<dbReference type="Gene3D" id="3.40.525.10">
    <property type="entry name" value="CRAL-TRIO lipid binding domain"/>
    <property type="match status" value="1"/>
</dbReference>
<sequence length="295" mass="33742">MRFQDILISIAQTTASHVFCFSMAPCLPDGCDPTLHAEEPDLNSRKDTEFLLRFLRVRKYNVEAALQTIRNYYYNRSTCDSLYRDLLPSTVPLEARKLITVMPGKDVQGRNIILCNLGAWMPKRISQATFQRACILCLELLASDPSAQTLGIVLLIDCSEFAVENALCFKPGLVKKGLEYMQDCMPSRLKMVHVVRQAHAFDVLYAIMKPFLKSKLAGRFRFHGHNFESLHKEISPENLPQQLGGLGPPLDYDGFWNEMNKLEKTFEAENRYGYSNKYNGDFATNDEIEKDLDFF</sequence>
<evidence type="ECO:0000313" key="2">
    <source>
        <dbReference type="EMBL" id="KAK8766526.1"/>
    </source>
</evidence>
<dbReference type="PROSITE" id="PS50191">
    <property type="entry name" value="CRAL_TRIO"/>
    <property type="match status" value="1"/>
</dbReference>
<evidence type="ECO:0000259" key="1">
    <source>
        <dbReference type="PROSITE" id="PS50191"/>
    </source>
</evidence>
<protein>
    <recommendedName>
        <fullName evidence="1">CRAL-TRIO domain-containing protein</fullName>
    </recommendedName>
</protein>
<dbReference type="InterPro" id="IPR001251">
    <property type="entry name" value="CRAL-TRIO_dom"/>
</dbReference>
<keyword evidence="3" id="KW-1185">Reference proteome</keyword>
<dbReference type="PRINTS" id="PR00180">
    <property type="entry name" value="CRETINALDHBP"/>
</dbReference>
<organism evidence="2 3">
    <name type="scientific">Amblyomma americanum</name>
    <name type="common">Lone star tick</name>
    <dbReference type="NCBI Taxonomy" id="6943"/>
    <lineage>
        <taxon>Eukaryota</taxon>
        <taxon>Metazoa</taxon>
        <taxon>Ecdysozoa</taxon>
        <taxon>Arthropoda</taxon>
        <taxon>Chelicerata</taxon>
        <taxon>Arachnida</taxon>
        <taxon>Acari</taxon>
        <taxon>Parasitiformes</taxon>
        <taxon>Ixodida</taxon>
        <taxon>Ixodoidea</taxon>
        <taxon>Ixodidae</taxon>
        <taxon>Amblyomminae</taxon>
        <taxon>Amblyomma</taxon>
    </lineage>
</organism>
<dbReference type="GO" id="GO:1902936">
    <property type="term" value="F:phosphatidylinositol bisphosphate binding"/>
    <property type="evidence" value="ECO:0007669"/>
    <property type="project" value="TreeGrafter"/>
</dbReference>
<evidence type="ECO:0000313" key="3">
    <source>
        <dbReference type="Proteomes" id="UP001321473"/>
    </source>
</evidence>
<dbReference type="InterPro" id="IPR011074">
    <property type="entry name" value="CRAL/TRIO_N_dom"/>
</dbReference>
<dbReference type="EMBL" id="JARKHS020026266">
    <property type="protein sequence ID" value="KAK8766526.1"/>
    <property type="molecule type" value="Genomic_DNA"/>
</dbReference>
<dbReference type="AlphaFoldDB" id="A0AAQ4DVN6"/>
<dbReference type="SMART" id="SM01100">
    <property type="entry name" value="CRAL_TRIO_N"/>
    <property type="match status" value="1"/>
</dbReference>
<dbReference type="Proteomes" id="UP001321473">
    <property type="component" value="Unassembled WGS sequence"/>
</dbReference>
<dbReference type="SUPFAM" id="SSF52087">
    <property type="entry name" value="CRAL/TRIO domain"/>
    <property type="match status" value="1"/>
</dbReference>
<reference evidence="2 3" key="1">
    <citation type="journal article" date="2023" name="Arcadia Sci">
        <title>De novo assembly of a long-read Amblyomma americanum tick genome.</title>
        <authorList>
            <person name="Chou S."/>
            <person name="Poskanzer K.E."/>
            <person name="Rollins M."/>
            <person name="Thuy-Boun P.S."/>
        </authorList>
    </citation>
    <scope>NUCLEOTIDE SEQUENCE [LARGE SCALE GENOMIC DNA]</scope>
    <source>
        <strain evidence="2">F_SG_1</strain>
        <tissue evidence="2">Salivary glands</tissue>
    </source>
</reference>
<name>A0AAQ4DVN6_AMBAM</name>
<dbReference type="GO" id="GO:0016020">
    <property type="term" value="C:membrane"/>
    <property type="evidence" value="ECO:0007669"/>
    <property type="project" value="TreeGrafter"/>
</dbReference>
<dbReference type="CDD" id="cd00170">
    <property type="entry name" value="SEC14"/>
    <property type="match status" value="1"/>
</dbReference>
<gene>
    <name evidence="2" type="ORF">V5799_006691</name>
</gene>
<accession>A0AAQ4DVN6</accession>
<comment type="caution">
    <text evidence="2">The sequence shown here is derived from an EMBL/GenBank/DDBJ whole genome shotgun (WGS) entry which is preliminary data.</text>
</comment>
<dbReference type="PANTHER" id="PTHR10174">
    <property type="entry name" value="ALPHA-TOCOPHEROL TRANSFER PROTEIN-RELATED"/>
    <property type="match status" value="1"/>
</dbReference>
<dbReference type="SUPFAM" id="SSF46938">
    <property type="entry name" value="CRAL/TRIO N-terminal domain"/>
    <property type="match status" value="1"/>
</dbReference>
<dbReference type="PANTHER" id="PTHR10174:SF130">
    <property type="entry name" value="ALPHA-TOCOPHEROL TRANSFER PROTEIN-LIKE"/>
    <property type="match status" value="1"/>
</dbReference>